<dbReference type="Proteomes" id="UP000722095">
    <property type="component" value="Unassembled WGS sequence"/>
</dbReference>
<protein>
    <submittedName>
        <fullName evidence="1">Uncharacterized protein</fullName>
    </submittedName>
</protein>
<proteinExistence type="predicted"/>
<evidence type="ECO:0000313" key="1">
    <source>
        <dbReference type="EMBL" id="MBM7409932.1"/>
    </source>
</evidence>
<dbReference type="EMBL" id="JAFBBC010000002">
    <property type="protein sequence ID" value="MBM7409932.1"/>
    <property type="molecule type" value="Genomic_DNA"/>
</dbReference>
<comment type="caution">
    <text evidence="1">The sequence shown here is derived from an EMBL/GenBank/DDBJ whole genome shotgun (WGS) entry which is preliminary data.</text>
</comment>
<evidence type="ECO:0000313" key="3">
    <source>
        <dbReference type="Proteomes" id="UP000722095"/>
    </source>
</evidence>
<evidence type="ECO:0000313" key="2">
    <source>
        <dbReference type="EMBL" id="MBP2219262.1"/>
    </source>
</evidence>
<reference evidence="1" key="1">
    <citation type="submission" date="2021-01" db="EMBL/GenBank/DDBJ databases">
        <title>Genomic Encyclopedia of Type Strains, Phase IV (KMG-V): Genome sequencing to study the core and pangenomes of soil and plant-associated prokaryotes.</title>
        <authorList>
            <person name="Whitman W."/>
        </authorList>
    </citation>
    <scope>NUCLEOTIDE SEQUENCE</scope>
    <source>
        <strain evidence="1">RC</strain>
    </source>
</reference>
<dbReference type="AlphaFoldDB" id="A0A8T4CPQ5"/>
<reference evidence="2" key="2">
    <citation type="submission" date="2021-03" db="EMBL/GenBank/DDBJ databases">
        <title>Genomic Encyclopedia of Type Strains, Phase IV (KMG-IV): sequencing the most valuable type-strain genomes for metagenomic binning, comparative biology and taxonomic classification.</title>
        <authorList>
            <person name="Goeker M."/>
        </authorList>
    </citation>
    <scope>NUCLEOTIDE SEQUENCE</scope>
    <source>
        <strain evidence="2">DSM 2771</strain>
    </source>
</reference>
<gene>
    <name evidence="1" type="ORF">HNP85_001627</name>
    <name evidence="2" type="ORF">J2745_000739</name>
</gene>
<name>A0A8T4CPQ5_METMI</name>
<accession>A0A8T4CPQ5</accession>
<dbReference type="Proteomes" id="UP000742560">
    <property type="component" value="Unassembled WGS sequence"/>
</dbReference>
<dbReference type="EMBL" id="JAGINF010000002">
    <property type="protein sequence ID" value="MBP2219262.1"/>
    <property type="molecule type" value="Genomic_DNA"/>
</dbReference>
<organism evidence="1 3">
    <name type="scientific">Methanococcus maripaludis</name>
    <name type="common">Methanococcus deltae</name>
    <dbReference type="NCBI Taxonomy" id="39152"/>
    <lineage>
        <taxon>Archaea</taxon>
        <taxon>Methanobacteriati</taxon>
        <taxon>Methanobacteriota</taxon>
        <taxon>Methanomada group</taxon>
        <taxon>Methanococci</taxon>
        <taxon>Methanococcales</taxon>
        <taxon>Methanococcaceae</taxon>
        <taxon>Methanococcus</taxon>
    </lineage>
</organism>
<sequence>MQLPTAVPTANPGDPESAAPLLVTISGREVPNATIVAPITKFETLKCFATEYFLQ</sequence>